<dbReference type="EMBL" id="VTXP01000015">
    <property type="protein sequence ID" value="NOJ25246.1"/>
    <property type="molecule type" value="Genomic_DNA"/>
</dbReference>
<protein>
    <submittedName>
        <fullName evidence="1">Uncharacterized protein</fullName>
    </submittedName>
</protein>
<dbReference type="Proteomes" id="UP000576645">
    <property type="component" value="Unassembled WGS sequence"/>
</dbReference>
<sequence length="87" mass="9961">MEPLNSEVLLKQEWRPVGTGKSYGSGGMVDPKTGWAYTVDIEWKQGTELTFGITNEHYKQMEALCEATEECWCRAEDLPDFLRNMVN</sequence>
<accession>A0AAP6ZNE2</accession>
<reference evidence="1 2" key="1">
    <citation type="submission" date="2019-09" db="EMBL/GenBank/DDBJ databases">
        <title>Draft genome sequencing and comparative genomics of hatchery-associated Vibrios.</title>
        <authorList>
            <person name="Kehlet-Delgado H."/>
            <person name="Mueller R.S."/>
        </authorList>
    </citation>
    <scope>NUCLEOTIDE SEQUENCE [LARGE SCALE GENOMIC DNA]</scope>
    <source>
        <strain evidence="1 2">09-121-3</strain>
    </source>
</reference>
<organism evidence="1 2">
    <name type="scientific">Vibrio coralliilyticus</name>
    <dbReference type="NCBI Taxonomy" id="190893"/>
    <lineage>
        <taxon>Bacteria</taxon>
        <taxon>Pseudomonadati</taxon>
        <taxon>Pseudomonadota</taxon>
        <taxon>Gammaproteobacteria</taxon>
        <taxon>Vibrionales</taxon>
        <taxon>Vibrionaceae</taxon>
        <taxon>Vibrio</taxon>
    </lineage>
</organism>
<dbReference type="AlphaFoldDB" id="A0AAP6ZNE2"/>
<evidence type="ECO:0000313" key="1">
    <source>
        <dbReference type="EMBL" id="NOJ25246.1"/>
    </source>
</evidence>
<proteinExistence type="predicted"/>
<evidence type="ECO:0000313" key="2">
    <source>
        <dbReference type="Proteomes" id="UP000576645"/>
    </source>
</evidence>
<comment type="caution">
    <text evidence="1">The sequence shown here is derived from an EMBL/GenBank/DDBJ whole genome shotgun (WGS) entry which is preliminary data.</text>
</comment>
<gene>
    <name evidence="1" type="ORF">F0238_21205</name>
</gene>
<name>A0AAP6ZNE2_9VIBR</name>
<dbReference type="RefSeq" id="WP_171353743.1">
    <property type="nucleotide sequence ID" value="NZ_VTXP01000015.1"/>
</dbReference>